<keyword evidence="1" id="KW-0472">Membrane</keyword>
<evidence type="ECO:0000256" key="1">
    <source>
        <dbReference type="SAM" id="Phobius"/>
    </source>
</evidence>
<keyword evidence="1" id="KW-1133">Transmembrane helix</keyword>
<keyword evidence="1" id="KW-0812">Transmembrane</keyword>
<dbReference type="EMBL" id="ML996271">
    <property type="protein sequence ID" value="KAF2728666.1"/>
    <property type="molecule type" value="Genomic_DNA"/>
</dbReference>
<comment type="caution">
    <text evidence="2">The sequence shown here is derived from an EMBL/GenBank/DDBJ whole genome shotgun (WGS) entry which is preliminary data.</text>
</comment>
<organism evidence="2 3">
    <name type="scientific">Polyplosphaeria fusca</name>
    <dbReference type="NCBI Taxonomy" id="682080"/>
    <lineage>
        <taxon>Eukaryota</taxon>
        <taxon>Fungi</taxon>
        <taxon>Dikarya</taxon>
        <taxon>Ascomycota</taxon>
        <taxon>Pezizomycotina</taxon>
        <taxon>Dothideomycetes</taxon>
        <taxon>Pleosporomycetidae</taxon>
        <taxon>Pleosporales</taxon>
        <taxon>Tetraplosphaeriaceae</taxon>
        <taxon>Polyplosphaeria</taxon>
    </lineage>
</organism>
<proteinExistence type="predicted"/>
<protein>
    <submittedName>
        <fullName evidence="2">Uncharacterized protein</fullName>
    </submittedName>
</protein>
<feature type="transmembrane region" description="Helical" evidence="1">
    <location>
        <begin position="107"/>
        <end position="128"/>
    </location>
</feature>
<feature type="transmembrane region" description="Helical" evidence="1">
    <location>
        <begin position="12"/>
        <end position="33"/>
    </location>
</feature>
<gene>
    <name evidence="2" type="ORF">EJ04DRAFT_569334</name>
</gene>
<evidence type="ECO:0000313" key="2">
    <source>
        <dbReference type="EMBL" id="KAF2728666.1"/>
    </source>
</evidence>
<dbReference type="AlphaFoldDB" id="A0A9P4QPS0"/>
<feature type="transmembrane region" description="Helical" evidence="1">
    <location>
        <begin position="190"/>
        <end position="210"/>
    </location>
</feature>
<sequence>MGYETLLRLSLIPTCTLFILSLVSIILHAHYWILGDWILAKWLKVILPDRSSVDIILDYVGEPTDATITGQTLSLAAGVMAFVAWYKLRRSDMDMNYNDTRRRFYTGFTIFLALAGFCSALAGLILHFTKLGDGDDYDGCSSQFRETEFWIVWCTREKGACNVSKKWQDGTDKAWSANIACSEALAVKWLLLPVMLCNVLVIVMFAAQAWSRKKTRYQRVPKHGQEKLASYE</sequence>
<name>A0A9P4QPS0_9PLEO</name>
<evidence type="ECO:0000313" key="3">
    <source>
        <dbReference type="Proteomes" id="UP000799444"/>
    </source>
</evidence>
<dbReference type="OrthoDB" id="3746964at2759"/>
<keyword evidence="3" id="KW-1185">Reference proteome</keyword>
<accession>A0A9P4QPS0</accession>
<reference evidence="2" key="1">
    <citation type="journal article" date="2020" name="Stud. Mycol.">
        <title>101 Dothideomycetes genomes: a test case for predicting lifestyles and emergence of pathogens.</title>
        <authorList>
            <person name="Haridas S."/>
            <person name="Albert R."/>
            <person name="Binder M."/>
            <person name="Bloem J."/>
            <person name="Labutti K."/>
            <person name="Salamov A."/>
            <person name="Andreopoulos B."/>
            <person name="Baker S."/>
            <person name="Barry K."/>
            <person name="Bills G."/>
            <person name="Bluhm B."/>
            <person name="Cannon C."/>
            <person name="Castanera R."/>
            <person name="Culley D."/>
            <person name="Daum C."/>
            <person name="Ezra D."/>
            <person name="Gonzalez J."/>
            <person name="Henrissat B."/>
            <person name="Kuo A."/>
            <person name="Liang C."/>
            <person name="Lipzen A."/>
            <person name="Lutzoni F."/>
            <person name="Magnuson J."/>
            <person name="Mondo S."/>
            <person name="Nolan M."/>
            <person name="Ohm R."/>
            <person name="Pangilinan J."/>
            <person name="Park H.-J."/>
            <person name="Ramirez L."/>
            <person name="Alfaro M."/>
            <person name="Sun H."/>
            <person name="Tritt A."/>
            <person name="Yoshinaga Y."/>
            <person name="Zwiers L.-H."/>
            <person name="Turgeon B."/>
            <person name="Goodwin S."/>
            <person name="Spatafora J."/>
            <person name="Crous P."/>
            <person name="Grigoriev I."/>
        </authorList>
    </citation>
    <scope>NUCLEOTIDE SEQUENCE</scope>
    <source>
        <strain evidence="2">CBS 125425</strain>
    </source>
</reference>
<feature type="transmembrane region" description="Helical" evidence="1">
    <location>
        <begin position="68"/>
        <end position="86"/>
    </location>
</feature>
<dbReference type="Proteomes" id="UP000799444">
    <property type="component" value="Unassembled WGS sequence"/>
</dbReference>